<protein>
    <recommendedName>
        <fullName evidence="1">DUF5644 domain-containing protein</fullName>
    </recommendedName>
</protein>
<dbReference type="Pfam" id="PF18712">
    <property type="entry name" value="DUF5644"/>
    <property type="match status" value="1"/>
</dbReference>
<organism evidence="3">
    <name type="scientific">Wolinella succinogenes (strain ATCC 29543 / DSM 1740 / CCUG 13145 / JCM 31913 / LMG 7466 / NCTC 11488 / FDC 602W)</name>
    <name type="common">Vibrio succinogenes</name>
    <dbReference type="NCBI Taxonomy" id="273121"/>
    <lineage>
        <taxon>Bacteria</taxon>
        <taxon>Pseudomonadati</taxon>
        <taxon>Campylobacterota</taxon>
        <taxon>Epsilonproteobacteria</taxon>
        <taxon>Campylobacterales</taxon>
        <taxon>Helicobacteraceae</taxon>
        <taxon>Wolinella</taxon>
    </lineage>
</organism>
<feature type="domain" description="DUF5644" evidence="1">
    <location>
        <begin position="131"/>
        <end position="210"/>
    </location>
</feature>
<gene>
    <name evidence="2" type="ordered locus">WS1040</name>
</gene>
<proteinExistence type="predicted"/>
<dbReference type="Gene3D" id="3.10.20.30">
    <property type="match status" value="1"/>
</dbReference>
<dbReference type="InterPro" id="IPR041543">
    <property type="entry name" value="DUF5644"/>
</dbReference>
<dbReference type="Proteomes" id="UP000000422">
    <property type="component" value="Chromosome"/>
</dbReference>
<dbReference type="HOGENOM" id="CLU_094528_0_0_7"/>
<evidence type="ECO:0000259" key="1">
    <source>
        <dbReference type="Pfam" id="PF18712"/>
    </source>
</evidence>
<dbReference type="AlphaFoldDB" id="Q7MRU3"/>
<dbReference type="KEGG" id="wsu:WS1040"/>
<name>Q7MRU3_WOLSU</name>
<evidence type="ECO:0000313" key="2">
    <source>
        <dbReference type="EMBL" id="CAE10140.1"/>
    </source>
</evidence>
<dbReference type="InterPro" id="IPR012675">
    <property type="entry name" value="Beta-grasp_dom_sf"/>
</dbReference>
<dbReference type="Gene3D" id="1.10.1060.20">
    <property type="match status" value="1"/>
</dbReference>
<dbReference type="EMBL" id="BX571659">
    <property type="protein sequence ID" value="CAE10140.1"/>
    <property type="molecule type" value="Genomic_DNA"/>
</dbReference>
<keyword evidence="3" id="KW-1185">Reference proteome</keyword>
<dbReference type="eggNOG" id="COG0479">
    <property type="taxonomic scope" value="Bacteria"/>
</dbReference>
<sequence>MMSLKLQIELIRFDSKMDYLPYSARVEILSTSPSKEGLVELYHHIKIKIPDFGFEERVPYCKINGRIVYKNVTITEIIEGFGSSITLEPIAPKWALKDLIIDKNPYVKALFAVDEILDLSEEDLDYYRAMLPFRFASSLALSDEEYLGEAFFLFVAEMARRYPKESTRLLALLSDPQKGVMKAIPLRARLFPLDDWFDVEIETLQRKILQGYPHQESRWKNLRESVVKSFGAGGKR</sequence>
<accession>Q7MRU3</accession>
<evidence type="ECO:0000313" key="3">
    <source>
        <dbReference type="Proteomes" id="UP000000422"/>
    </source>
</evidence>
<dbReference type="STRING" id="273121.WS1040"/>
<reference evidence="2 3" key="1">
    <citation type="journal article" date="2003" name="Proc. Natl. Acad. Sci. U.S.A.">
        <title>Complete genome sequence and analysis of Wolinella succinogenes.</title>
        <authorList>
            <person name="Baar C."/>
            <person name="Eppinger M."/>
            <person name="Raddatz G."/>
            <person name="Simon JM."/>
            <person name="Lanz C."/>
            <person name="Klimmek O."/>
            <person name="Nandakumar R."/>
            <person name="Gross R."/>
            <person name="Rosinus A."/>
            <person name="Keller H."/>
            <person name="Jagtap P."/>
            <person name="Linke B."/>
            <person name="Meyer F."/>
            <person name="Lederer H."/>
            <person name="Schuster S.C."/>
        </authorList>
    </citation>
    <scope>NUCLEOTIDE SEQUENCE [LARGE SCALE GENOMIC DNA]</scope>
    <source>
        <strain evidence="3">ATCC 29543 / DSM 1740 / CCUG 13145 / JCM 31913 / LMG 7466 / NCTC 11488 / FDC 602W</strain>
    </source>
</reference>